<feature type="chain" id="PRO_5031401318" evidence="2">
    <location>
        <begin position="28"/>
        <end position="280"/>
    </location>
</feature>
<proteinExistence type="predicted"/>
<sequence>MAVSTCKLFVLVVLVFLCLISAPLIDASRNVPMKNEGTTTPNMNKNINNDDVIPSTTSVHVDHNVEVYNEDGSGVLSNKNKRGSNLSFTDFLNRKLHTTSVLPFDKLLEDFYCIFTDVIKDDKTFSMIKKESVPLAANRNPRSESILRDCGGPRDEKGHVIEDSMFKLFNDSGGKVRKRSSECITADPSRSDGVSKHHSQNHLLVLGDDPKPKRRALGRNTCSNKKQRPLYNHYENGTGFWEPEREGIDSAEVGSTEMWEGMGSTTTLGGLDELSTFDHL</sequence>
<dbReference type="PANTHER" id="PTHR38382">
    <property type="entry name" value="RNA-BINDING PROTEIN"/>
    <property type="match status" value="1"/>
</dbReference>
<evidence type="ECO:0000313" key="3">
    <source>
        <dbReference type="EnsemblPlants" id="AUR62012020-RA:cds"/>
    </source>
</evidence>
<keyword evidence="4" id="KW-1185">Reference proteome</keyword>
<evidence type="ECO:0000313" key="4">
    <source>
        <dbReference type="Proteomes" id="UP000596660"/>
    </source>
</evidence>
<dbReference type="Proteomes" id="UP000596660">
    <property type="component" value="Unplaced"/>
</dbReference>
<feature type="region of interest" description="Disordered" evidence="1">
    <location>
        <begin position="204"/>
        <end position="224"/>
    </location>
</feature>
<evidence type="ECO:0000256" key="2">
    <source>
        <dbReference type="SAM" id="SignalP"/>
    </source>
</evidence>
<reference evidence="3" key="1">
    <citation type="journal article" date="2017" name="Nature">
        <title>The genome of Chenopodium quinoa.</title>
        <authorList>
            <person name="Jarvis D.E."/>
            <person name="Ho Y.S."/>
            <person name="Lightfoot D.J."/>
            <person name="Schmoeckel S.M."/>
            <person name="Li B."/>
            <person name="Borm T.J.A."/>
            <person name="Ohyanagi H."/>
            <person name="Mineta K."/>
            <person name="Michell C.T."/>
            <person name="Saber N."/>
            <person name="Kharbatia N.M."/>
            <person name="Rupper R.R."/>
            <person name="Sharp A.R."/>
            <person name="Dally N."/>
            <person name="Boughton B.A."/>
            <person name="Woo Y.H."/>
            <person name="Gao G."/>
            <person name="Schijlen E.G.W.M."/>
            <person name="Guo X."/>
            <person name="Momin A.A."/>
            <person name="Negrao S."/>
            <person name="Al-Babili S."/>
            <person name="Gehring C."/>
            <person name="Roessner U."/>
            <person name="Jung C."/>
            <person name="Murphy K."/>
            <person name="Arold S.T."/>
            <person name="Gojobori T."/>
            <person name="van der Linden C.G."/>
            <person name="van Loo E.N."/>
            <person name="Jellen E.N."/>
            <person name="Maughan P.J."/>
            <person name="Tester M."/>
        </authorList>
    </citation>
    <scope>NUCLEOTIDE SEQUENCE [LARGE SCALE GENOMIC DNA]</scope>
    <source>
        <strain evidence="3">cv. PI 614886</strain>
    </source>
</reference>
<dbReference type="EnsemblPlants" id="AUR62012020-RA">
    <property type="protein sequence ID" value="AUR62012020-RA:cds"/>
    <property type="gene ID" value="AUR62012020"/>
</dbReference>
<evidence type="ECO:0000256" key="1">
    <source>
        <dbReference type="SAM" id="MobiDB-lite"/>
    </source>
</evidence>
<organism evidence="3 4">
    <name type="scientific">Chenopodium quinoa</name>
    <name type="common">Quinoa</name>
    <dbReference type="NCBI Taxonomy" id="63459"/>
    <lineage>
        <taxon>Eukaryota</taxon>
        <taxon>Viridiplantae</taxon>
        <taxon>Streptophyta</taxon>
        <taxon>Embryophyta</taxon>
        <taxon>Tracheophyta</taxon>
        <taxon>Spermatophyta</taxon>
        <taxon>Magnoliopsida</taxon>
        <taxon>eudicotyledons</taxon>
        <taxon>Gunneridae</taxon>
        <taxon>Pentapetalae</taxon>
        <taxon>Caryophyllales</taxon>
        <taxon>Chenopodiaceae</taxon>
        <taxon>Chenopodioideae</taxon>
        <taxon>Atripliceae</taxon>
        <taxon>Chenopodium</taxon>
    </lineage>
</organism>
<dbReference type="PANTHER" id="PTHR38382:SF1">
    <property type="entry name" value="RNA-BINDING PROTEIN"/>
    <property type="match status" value="1"/>
</dbReference>
<feature type="signal peptide" evidence="2">
    <location>
        <begin position="1"/>
        <end position="27"/>
    </location>
</feature>
<name>A0A803LFR4_CHEQI</name>
<reference evidence="3" key="2">
    <citation type="submission" date="2021-03" db="UniProtKB">
        <authorList>
            <consortium name="EnsemblPlants"/>
        </authorList>
    </citation>
    <scope>IDENTIFICATION</scope>
</reference>
<dbReference type="Gramene" id="AUR62012020-RA">
    <property type="protein sequence ID" value="AUR62012020-RA:cds"/>
    <property type="gene ID" value="AUR62012020"/>
</dbReference>
<dbReference type="AlphaFoldDB" id="A0A803LFR4"/>
<accession>A0A803LFR4</accession>
<keyword evidence="2" id="KW-0732">Signal</keyword>
<protein>
    <submittedName>
        <fullName evidence="3">Uncharacterized protein</fullName>
    </submittedName>
</protein>